<dbReference type="GO" id="GO:0007035">
    <property type="term" value="P:vacuolar acidification"/>
    <property type="evidence" value="ECO:0007669"/>
    <property type="project" value="TreeGrafter"/>
</dbReference>
<evidence type="ECO:0000256" key="7">
    <source>
        <dbReference type="ARBA" id="ARBA00023136"/>
    </source>
</evidence>
<dbReference type="PANTHER" id="PTHR11629">
    <property type="entry name" value="VACUOLAR PROTON ATPASES"/>
    <property type="match status" value="1"/>
</dbReference>
<keyword evidence="13" id="KW-1185">Reference proteome</keyword>
<proteinExistence type="inferred from homology"/>
<reference evidence="13" key="1">
    <citation type="submission" date="2015-10" db="EMBL/GenBank/DDBJ databases">
        <authorList>
            <person name="Lehtovirta-Morley L.E."/>
            <person name="Vieille C."/>
        </authorList>
    </citation>
    <scope>NUCLEOTIDE SEQUENCE [LARGE SCALE GENOMIC DNA]</scope>
</reference>
<evidence type="ECO:0000256" key="2">
    <source>
        <dbReference type="ARBA" id="ARBA00009904"/>
    </source>
</evidence>
<feature type="transmembrane region" description="Helical" evidence="10">
    <location>
        <begin position="600"/>
        <end position="624"/>
    </location>
</feature>
<evidence type="ECO:0000313" key="13">
    <source>
        <dbReference type="Proteomes" id="UP000196239"/>
    </source>
</evidence>
<name>A0A128A5Z4_9ARCH</name>
<dbReference type="GO" id="GO:0016787">
    <property type="term" value="F:hydrolase activity"/>
    <property type="evidence" value="ECO:0007669"/>
    <property type="project" value="UniProtKB-KW"/>
</dbReference>
<accession>A0A128A5Z4</accession>
<dbReference type="AlphaFoldDB" id="A0A128A5Z4"/>
<evidence type="ECO:0000256" key="11">
    <source>
        <dbReference type="SAM" id="Coils"/>
    </source>
</evidence>
<evidence type="ECO:0000313" key="12">
    <source>
        <dbReference type="EMBL" id="CUR52761.1"/>
    </source>
</evidence>
<feature type="transmembrane region" description="Helical" evidence="10">
    <location>
        <begin position="470"/>
        <end position="491"/>
    </location>
</feature>
<comment type="subcellular location">
    <subcellularLocation>
        <location evidence="1">Membrane</location>
        <topology evidence="1">Multi-pass membrane protein</topology>
    </subcellularLocation>
</comment>
<evidence type="ECO:0000256" key="9">
    <source>
        <dbReference type="ARBA" id="ARBA00068671"/>
    </source>
</evidence>
<dbReference type="PANTHER" id="PTHR11629:SF63">
    <property type="entry name" value="V-TYPE PROTON ATPASE SUBUNIT A"/>
    <property type="match status" value="1"/>
</dbReference>
<dbReference type="Pfam" id="PF01496">
    <property type="entry name" value="V_ATPase_I"/>
    <property type="match status" value="1"/>
</dbReference>
<keyword evidence="3 10" id="KW-0813">Transport</keyword>
<feature type="transmembrane region" description="Helical" evidence="10">
    <location>
        <begin position="415"/>
        <end position="436"/>
    </location>
</feature>
<dbReference type="GO" id="GO:0016471">
    <property type="term" value="C:vacuolar proton-transporting V-type ATPase complex"/>
    <property type="evidence" value="ECO:0007669"/>
    <property type="project" value="TreeGrafter"/>
</dbReference>
<evidence type="ECO:0000256" key="3">
    <source>
        <dbReference type="ARBA" id="ARBA00022448"/>
    </source>
</evidence>
<protein>
    <recommendedName>
        <fullName evidence="9 10">A-type ATP synthase subunit I</fullName>
    </recommendedName>
</protein>
<keyword evidence="12" id="KW-0378">Hydrolase</keyword>
<dbReference type="Proteomes" id="UP000196239">
    <property type="component" value="Chromosome 1"/>
</dbReference>
<evidence type="ECO:0000256" key="5">
    <source>
        <dbReference type="ARBA" id="ARBA00022989"/>
    </source>
</evidence>
<keyword evidence="7 10" id="KW-0472">Membrane</keyword>
<feature type="transmembrane region" description="Helical" evidence="10">
    <location>
        <begin position="535"/>
        <end position="552"/>
    </location>
</feature>
<keyword evidence="11" id="KW-0175">Coiled coil</keyword>
<feature type="transmembrane region" description="Helical" evidence="10">
    <location>
        <begin position="348"/>
        <end position="379"/>
    </location>
</feature>
<evidence type="ECO:0000256" key="1">
    <source>
        <dbReference type="ARBA" id="ARBA00004141"/>
    </source>
</evidence>
<comment type="similarity">
    <text evidence="2 10">Belongs to the V-ATPase 116 kDa subunit family.</text>
</comment>
<evidence type="ECO:0000256" key="8">
    <source>
        <dbReference type="ARBA" id="ARBA00059506"/>
    </source>
</evidence>
<keyword evidence="4 10" id="KW-0812">Transmembrane</keyword>
<evidence type="ECO:0000256" key="6">
    <source>
        <dbReference type="ARBA" id="ARBA00023065"/>
    </source>
</evidence>
<keyword evidence="6 10" id="KW-0406">Ion transport</keyword>
<evidence type="ECO:0000256" key="10">
    <source>
        <dbReference type="RuleBase" id="RU361189"/>
    </source>
</evidence>
<dbReference type="GO" id="GO:0046961">
    <property type="term" value="F:proton-transporting ATPase activity, rotational mechanism"/>
    <property type="evidence" value="ECO:0007669"/>
    <property type="project" value="InterPro"/>
</dbReference>
<comment type="function">
    <text evidence="8">Component of the A-type ATP synthase that produces ATP from ADP in the presence of a proton gradient across the membrane.</text>
</comment>
<sequence>MVLKPIPMGRIAVLGLRNERQTVISILHDLNVVQLEPLSKDVATLVRNERDNEMFRQVSDQLLRMKALKTVLPPIEATQCQRFTSMDQIMQAAKSINIDDKVATLEKEKEHLLTQLKETENNIKLVDEFSFFPEDFNVLQLKMVHSYFGRVDSKNYAAFKKALDVNSQDVFIYPKEGKDTTNLVLVTFPNFPPHALATVVQEYDVKMEAVPKLEGKADQLTQNLKSKQTDISNKLKEVERQLDEISKAHYVNIVCIEEQLEIENKKLEVIDNLGVTSDSFALEGWIPKSKIEQLRNIFEKNTKGTMLFELETDEHPPTQFDNPKRFKLFEAFIRFYSLPEGKEFDPTLIFGIFFPIFYGMMVGDAGYGLFILLVCRWVIRRIEGGKRDINIMPSMLSKFALNILKRRQMVKLAKAMTPGAIIAIGLGFVFNLYFGFHLNGYLFGFLNSSLGLHLPADGTIFSPITSLRKLLLIAGYIGLGMVTFGLILGILNSMREGLKKHAIGKMGWLLFGWGVVLFGLALMHHQHVNPVHSTMGAAYIGLMIGGIGLMFVGEGPRAIMELPSIVSHILSYTRLIGILLASVILADVIDFIFFKTLHHGIPFIVLGTMILFIGHIFNIIIGVFEPGIQGARLIYVEFFSKFYHGNGRAFRPFGTARKFTYDQYELQAEKK</sequence>
<gene>
    <name evidence="12" type="primary">atpI</name>
    <name evidence="12" type="ORF">NDEV_1999</name>
</gene>
<dbReference type="InterPro" id="IPR002490">
    <property type="entry name" value="V-ATPase_116kDa_su"/>
</dbReference>
<dbReference type="EMBL" id="LN890280">
    <property type="protein sequence ID" value="CUR52761.1"/>
    <property type="molecule type" value="Genomic_DNA"/>
</dbReference>
<dbReference type="KEGG" id="ndv:NDEV_1999"/>
<organism evidence="12 13">
    <name type="scientific">Nitrosotalea devaniterrae</name>
    <dbReference type="NCBI Taxonomy" id="1078905"/>
    <lineage>
        <taxon>Archaea</taxon>
        <taxon>Nitrososphaerota</taxon>
        <taxon>Nitrososphaeria</taxon>
        <taxon>Nitrosotaleales</taxon>
        <taxon>Nitrosotaleaceae</taxon>
        <taxon>Nitrosotalea</taxon>
    </lineage>
</organism>
<dbReference type="GO" id="GO:0033179">
    <property type="term" value="C:proton-transporting V-type ATPase, V0 domain"/>
    <property type="evidence" value="ECO:0007669"/>
    <property type="project" value="InterPro"/>
</dbReference>
<feature type="coiled-coil region" evidence="11">
    <location>
        <begin position="210"/>
        <end position="248"/>
    </location>
</feature>
<keyword evidence="5 10" id="KW-1133">Transmembrane helix</keyword>
<feature type="transmembrane region" description="Helical" evidence="10">
    <location>
        <begin position="572"/>
        <end position="594"/>
    </location>
</feature>
<feature type="transmembrane region" description="Helical" evidence="10">
    <location>
        <begin position="503"/>
        <end position="523"/>
    </location>
</feature>
<evidence type="ECO:0000256" key="4">
    <source>
        <dbReference type="ARBA" id="ARBA00022692"/>
    </source>
</evidence>
<dbReference type="GO" id="GO:0051117">
    <property type="term" value="F:ATPase binding"/>
    <property type="evidence" value="ECO:0007669"/>
    <property type="project" value="TreeGrafter"/>
</dbReference>